<dbReference type="Pfam" id="PF14230">
    <property type="entry name" value="DUF4333"/>
    <property type="match status" value="1"/>
</dbReference>
<dbReference type="EMBL" id="CP023747">
    <property type="protein sequence ID" value="QEV41319.1"/>
    <property type="molecule type" value="Genomic_DNA"/>
</dbReference>
<name>A0A0B5DQI8_9ACTN</name>
<dbReference type="KEGG" id="snq:CP978_24635"/>
<reference evidence="2 4" key="2">
    <citation type="journal article" date="2016" name="Appl. Microbiol. Biotechnol.">
        <title>Exploiting the genome sequence of Streptomyces nodosus for enhanced antibiotic production.</title>
        <authorList>
            <person name="Sweeney P."/>
            <person name="Murphy C.D."/>
            <person name="Caffrey P."/>
        </authorList>
    </citation>
    <scope>NUCLEOTIDE SEQUENCE [LARGE SCALE GENOMIC DNA]</scope>
    <source>
        <strain evidence="2 4">ATCC 14899</strain>
    </source>
</reference>
<evidence type="ECO:0000313" key="4">
    <source>
        <dbReference type="Proteomes" id="UP000031526"/>
    </source>
</evidence>
<evidence type="ECO:0000313" key="3">
    <source>
        <dbReference type="EMBL" id="QEV41319.1"/>
    </source>
</evidence>
<evidence type="ECO:0000259" key="1">
    <source>
        <dbReference type="Pfam" id="PF14230"/>
    </source>
</evidence>
<evidence type="ECO:0000313" key="2">
    <source>
        <dbReference type="EMBL" id="AJE42821.1"/>
    </source>
</evidence>
<dbReference type="PROSITE" id="PS51257">
    <property type="entry name" value="PROKAR_LIPOPROTEIN"/>
    <property type="match status" value="1"/>
</dbReference>
<dbReference type="AlphaFoldDB" id="A0A0B5DQI8"/>
<sequence length="117" mass="11627">MAMARTSTVTWSLSAVAAGVLLVGCSGSITIGNSAPELAADKLADTVAEKLAASTGREKPDITCPEDLVGKVGNTTRCTLTAADGSTLGVSVTVSAVEGSRIDFDIKADATASPAAQ</sequence>
<evidence type="ECO:0000313" key="5">
    <source>
        <dbReference type="Proteomes" id="UP000325763"/>
    </source>
</evidence>
<reference evidence="4" key="1">
    <citation type="submission" date="2014-09" db="EMBL/GenBank/DDBJ databases">
        <title>Sequence of the Streptomyces nodosus genome.</title>
        <authorList>
            <person name="Sweeney P."/>
            <person name="Stephens N."/>
            <person name="Murphy C."/>
            <person name="Caffrey P."/>
        </authorList>
    </citation>
    <scope>NUCLEOTIDE SEQUENCE [LARGE SCALE GENOMIC DNA]</scope>
    <source>
        <strain evidence="4">ATCC 14899</strain>
    </source>
</reference>
<dbReference type="RefSeq" id="WP_043444380.1">
    <property type="nucleotide sequence ID" value="NZ_CP009313.1"/>
</dbReference>
<gene>
    <name evidence="3" type="ORF">CP978_24635</name>
    <name evidence="2" type="ORF">SNOD_24325</name>
</gene>
<accession>A0A0B5DQI8</accession>
<protein>
    <submittedName>
        <fullName evidence="3">DUF4333 domain-containing protein</fullName>
    </submittedName>
</protein>
<dbReference type="OrthoDB" id="3568721at2"/>
<dbReference type="EMBL" id="CP009313">
    <property type="protein sequence ID" value="AJE42821.1"/>
    <property type="molecule type" value="Genomic_DNA"/>
</dbReference>
<dbReference type="HOGENOM" id="CLU_166804_0_0_11"/>
<organism evidence="2 4">
    <name type="scientific">Streptomyces nodosus</name>
    <dbReference type="NCBI Taxonomy" id="40318"/>
    <lineage>
        <taxon>Bacteria</taxon>
        <taxon>Bacillati</taxon>
        <taxon>Actinomycetota</taxon>
        <taxon>Actinomycetes</taxon>
        <taxon>Kitasatosporales</taxon>
        <taxon>Streptomycetaceae</taxon>
        <taxon>Streptomyces</taxon>
    </lineage>
</organism>
<dbReference type="InterPro" id="IPR025637">
    <property type="entry name" value="DUF4333"/>
</dbReference>
<keyword evidence="4" id="KW-1185">Reference proteome</keyword>
<proteinExistence type="predicted"/>
<feature type="domain" description="DUF4333" evidence="1">
    <location>
        <begin position="21"/>
        <end position="99"/>
    </location>
</feature>
<dbReference type="Proteomes" id="UP000031526">
    <property type="component" value="Chromosome"/>
</dbReference>
<reference evidence="3 5" key="3">
    <citation type="submission" date="2017-09" db="EMBL/GenBank/DDBJ databases">
        <title>Streptomyces genome completion.</title>
        <authorList>
            <person name="Lee N."/>
            <person name="Cho B.-K."/>
        </authorList>
    </citation>
    <scope>NUCLEOTIDE SEQUENCE [LARGE SCALE GENOMIC DNA]</scope>
    <source>
        <strain evidence="3 5">ATCC 14899</strain>
    </source>
</reference>
<dbReference type="Proteomes" id="UP000325763">
    <property type="component" value="Chromosome"/>
</dbReference>